<organism evidence="5 6">
    <name type="scientific">Clostridium aminobutyricum</name>
    <dbReference type="NCBI Taxonomy" id="33953"/>
    <lineage>
        <taxon>Bacteria</taxon>
        <taxon>Bacillati</taxon>
        <taxon>Bacillota</taxon>
        <taxon>Clostridia</taxon>
        <taxon>Eubacteriales</taxon>
        <taxon>Clostridiaceae</taxon>
        <taxon>Clostridium</taxon>
    </lineage>
</organism>
<dbReference type="Proteomes" id="UP000664545">
    <property type="component" value="Unassembled WGS sequence"/>
</dbReference>
<dbReference type="AlphaFoldDB" id="A0A939D8R2"/>
<dbReference type="RefSeq" id="WP_206582376.1">
    <property type="nucleotide sequence ID" value="NZ_JAFJZZ010000003.1"/>
</dbReference>
<evidence type="ECO:0000313" key="5">
    <source>
        <dbReference type="EMBL" id="MBN7773544.1"/>
    </source>
</evidence>
<dbReference type="SMART" id="SM00347">
    <property type="entry name" value="HTH_MARR"/>
    <property type="match status" value="1"/>
</dbReference>
<dbReference type="InterPro" id="IPR036388">
    <property type="entry name" value="WH-like_DNA-bd_sf"/>
</dbReference>
<keyword evidence="3" id="KW-0804">Transcription</keyword>
<dbReference type="PANTHER" id="PTHR42756:SF1">
    <property type="entry name" value="TRANSCRIPTIONAL REPRESSOR OF EMRAB OPERON"/>
    <property type="match status" value="1"/>
</dbReference>
<dbReference type="Gene3D" id="1.10.10.10">
    <property type="entry name" value="Winged helix-like DNA-binding domain superfamily/Winged helix DNA-binding domain"/>
    <property type="match status" value="1"/>
</dbReference>
<keyword evidence="2" id="KW-0238">DNA-binding</keyword>
<dbReference type="InterPro" id="IPR000835">
    <property type="entry name" value="HTH_MarR-typ"/>
</dbReference>
<dbReference type="SUPFAM" id="SSF46785">
    <property type="entry name" value="Winged helix' DNA-binding domain"/>
    <property type="match status" value="1"/>
</dbReference>
<evidence type="ECO:0000256" key="2">
    <source>
        <dbReference type="ARBA" id="ARBA00023125"/>
    </source>
</evidence>
<accession>A0A939D8R2</accession>
<dbReference type="InterPro" id="IPR023187">
    <property type="entry name" value="Tscrpt_reg_MarR-type_CS"/>
</dbReference>
<gene>
    <name evidence="5" type="ORF">JYB65_09235</name>
</gene>
<dbReference type="PROSITE" id="PS01117">
    <property type="entry name" value="HTH_MARR_1"/>
    <property type="match status" value="1"/>
</dbReference>
<dbReference type="CDD" id="cd00090">
    <property type="entry name" value="HTH_ARSR"/>
    <property type="match status" value="1"/>
</dbReference>
<reference evidence="5" key="1">
    <citation type="submission" date="2021-02" db="EMBL/GenBank/DDBJ databases">
        <title>Abyssanaerobacter marinus gen.nov., sp., nov, anaerobic bacterium isolated from the Onnuri vent field of Indian Ocean and suggestion of Mogibacteriaceae fam. nov., and proposal of reclassification of ambiguous this family's genus member.</title>
        <authorList>
            <person name="Kim Y.J."/>
            <person name="Yang J.-A."/>
        </authorList>
    </citation>
    <scope>NUCLEOTIDE SEQUENCE</scope>
    <source>
        <strain evidence="5">DSM 2634</strain>
    </source>
</reference>
<evidence type="ECO:0000256" key="3">
    <source>
        <dbReference type="ARBA" id="ARBA00023163"/>
    </source>
</evidence>
<keyword evidence="1" id="KW-0805">Transcription regulation</keyword>
<proteinExistence type="predicted"/>
<dbReference type="Pfam" id="PF01047">
    <property type="entry name" value="MarR"/>
    <property type="match status" value="1"/>
</dbReference>
<evidence type="ECO:0000259" key="4">
    <source>
        <dbReference type="PROSITE" id="PS50995"/>
    </source>
</evidence>
<dbReference type="GO" id="GO:0003700">
    <property type="term" value="F:DNA-binding transcription factor activity"/>
    <property type="evidence" value="ECO:0007669"/>
    <property type="project" value="InterPro"/>
</dbReference>
<dbReference type="PROSITE" id="PS50995">
    <property type="entry name" value="HTH_MARR_2"/>
    <property type="match status" value="1"/>
</dbReference>
<evidence type="ECO:0000256" key="1">
    <source>
        <dbReference type="ARBA" id="ARBA00023015"/>
    </source>
</evidence>
<dbReference type="InterPro" id="IPR011991">
    <property type="entry name" value="ArsR-like_HTH"/>
</dbReference>
<feature type="domain" description="HTH marR-type" evidence="4">
    <location>
        <begin position="5"/>
        <end position="137"/>
    </location>
</feature>
<dbReference type="EMBL" id="JAFJZZ010000003">
    <property type="protein sequence ID" value="MBN7773544.1"/>
    <property type="molecule type" value="Genomic_DNA"/>
</dbReference>
<protein>
    <submittedName>
        <fullName evidence="5">MarR family transcriptional regulator</fullName>
    </submittedName>
</protein>
<dbReference type="GO" id="GO:0003677">
    <property type="term" value="F:DNA binding"/>
    <property type="evidence" value="ECO:0007669"/>
    <property type="project" value="UniProtKB-KW"/>
</dbReference>
<dbReference type="InterPro" id="IPR036390">
    <property type="entry name" value="WH_DNA-bd_sf"/>
</dbReference>
<keyword evidence="6" id="KW-1185">Reference proteome</keyword>
<dbReference type="PRINTS" id="PR00598">
    <property type="entry name" value="HTHMARR"/>
</dbReference>
<comment type="caution">
    <text evidence="5">The sequence shown here is derived from an EMBL/GenBank/DDBJ whole genome shotgun (WGS) entry which is preliminary data.</text>
</comment>
<dbReference type="PANTHER" id="PTHR42756">
    <property type="entry name" value="TRANSCRIPTIONAL REGULATOR, MARR"/>
    <property type="match status" value="1"/>
</dbReference>
<evidence type="ECO:0000313" key="6">
    <source>
        <dbReference type="Proteomes" id="UP000664545"/>
    </source>
</evidence>
<sequence>MDDNMNNLHEKMLKLQWLMQRHHFQKYVQRGPLADPTRGQGRILAMLKLKESISSKELSYLLGIRQQSLNELLNKLEKKGYVERIQSEEDRRVILVKLTELGRTESQESEYDLSSMYSCLSDEEKVTLGNYIDRMTGVLADQFDDDMNERFEKMMNVHSKLANEKMEHFMHMRDKLDLSGCLDRVIQNKGLRDQSRKR</sequence>
<name>A0A939D8R2_CLOAM</name>